<organism evidence="1 2">
    <name type="scientific">Flavobacterium dankookense</name>
    <dbReference type="NCBI Taxonomy" id="706186"/>
    <lineage>
        <taxon>Bacteria</taxon>
        <taxon>Pseudomonadati</taxon>
        <taxon>Bacteroidota</taxon>
        <taxon>Flavobacteriia</taxon>
        <taxon>Flavobacteriales</taxon>
        <taxon>Flavobacteriaceae</taxon>
        <taxon>Flavobacterium</taxon>
    </lineage>
</organism>
<dbReference type="Proteomes" id="UP000295260">
    <property type="component" value="Unassembled WGS sequence"/>
</dbReference>
<evidence type="ECO:0000313" key="1">
    <source>
        <dbReference type="EMBL" id="TDP57564.1"/>
    </source>
</evidence>
<reference evidence="1 2" key="1">
    <citation type="submission" date="2019-03" db="EMBL/GenBank/DDBJ databases">
        <title>Genomic Encyclopedia of Archaeal and Bacterial Type Strains, Phase II (KMG-II): from individual species to whole genera.</title>
        <authorList>
            <person name="Goeker M."/>
        </authorList>
    </citation>
    <scope>NUCLEOTIDE SEQUENCE [LARGE SCALE GENOMIC DNA]</scope>
    <source>
        <strain evidence="1 2">DSM 25687</strain>
    </source>
</reference>
<dbReference type="EMBL" id="SNXR01000018">
    <property type="protein sequence ID" value="TDP57564.1"/>
    <property type="molecule type" value="Genomic_DNA"/>
</dbReference>
<keyword evidence="2" id="KW-1185">Reference proteome</keyword>
<name>A0A4R6Q5A6_9FLAO</name>
<comment type="caution">
    <text evidence="1">The sequence shown here is derived from an EMBL/GenBank/DDBJ whole genome shotgun (WGS) entry which is preliminary data.</text>
</comment>
<sequence>MRKKYFIMFSTLILLISCNNKEEKFPIEKRYWTVDDYENVVRELRYATKPDESLPRFNDPETKIVIEKLTDEENFRVVLNDKELGLTHKSETAQKFFDVWRSLNETYSLLDKKDMYVYEKESLEIWRFGLELQQEYFKLGNQKINENSDGSESVNKVLSDNVETLIDNSIIYLNVITNEKQFTEDGKKLIAETIVTSFTKLIEENPKADFTNLKNKINLLNKKITDPTISGSLNSLSTVINITKPKTEIESLVN</sequence>
<protein>
    <recommendedName>
        <fullName evidence="3">Lipoprotein</fullName>
    </recommendedName>
</protein>
<accession>A0A4R6Q5A6</accession>
<dbReference type="PROSITE" id="PS51257">
    <property type="entry name" value="PROKAR_LIPOPROTEIN"/>
    <property type="match status" value="1"/>
</dbReference>
<proteinExistence type="predicted"/>
<gene>
    <name evidence="1" type="ORF">BC748_2777</name>
</gene>
<dbReference type="AlphaFoldDB" id="A0A4R6Q5A6"/>
<evidence type="ECO:0000313" key="2">
    <source>
        <dbReference type="Proteomes" id="UP000295260"/>
    </source>
</evidence>
<evidence type="ECO:0008006" key="3">
    <source>
        <dbReference type="Google" id="ProtNLM"/>
    </source>
</evidence>